<name>A0A5D4SL49_9BACI</name>
<accession>A0A5D4SL49</accession>
<keyword evidence="2" id="KW-1133">Transmembrane helix</keyword>
<proteinExistence type="predicted"/>
<evidence type="ECO:0000313" key="3">
    <source>
        <dbReference type="EMBL" id="TYS63973.1"/>
    </source>
</evidence>
<evidence type="ECO:0000256" key="2">
    <source>
        <dbReference type="SAM" id="Phobius"/>
    </source>
</evidence>
<feature type="region of interest" description="Disordered" evidence="1">
    <location>
        <begin position="42"/>
        <end position="82"/>
    </location>
</feature>
<dbReference type="Proteomes" id="UP000323732">
    <property type="component" value="Unassembled WGS sequence"/>
</dbReference>
<feature type="compositionally biased region" description="Basic and acidic residues" evidence="1">
    <location>
        <begin position="69"/>
        <end position="82"/>
    </location>
</feature>
<protein>
    <submittedName>
        <fullName evidence="3">Uncharacterized protein</fullName>
    </submittedName>
</protein>
<organism evidence="3 4">
    <name type="scientific">Bacillus infantis</name>
    <dbReference type="NCBI Taxonomy" id="324767"/>
    <lineage>
        <taxon>Bacteria</taxon>
        <taxon>Bacillati</taxon>
        <taxon>Bacillota</taxon>
        <taxon>Bacilli</taxon>
        <taxon>Bacillales</taxon>
        <taxon>Bacillaceae</taxon>
        <taxon>Bacillus</taxon>
    </lineage>
</organism>
<feature type="transmembrane region" description="Helical" evidence="2">
    <location>
        <begin position="7"/>
        <end position="27"/>
    </location>
</feature>
<evidence type="ECO:0000313" key="4">
    <source>
        <dbReference type="Proteomes" id="UP000323732"/>
    </source>
</evidence>
<comment type="caution">
    <text evidence="3">The sequence shown here is derived from an EMBL/GenBank/DDBJ whole genome shotgun (WGS) entry which is preliminary data.</text>
</comment>
<dbReference type="RefSeq" id="WP_148949847.1">
    <property type="nucleotide sequence ID" value="NZ_VTES01000003.1"/>
</dbReference>
<dbReference type="EMBL" id="VTES01000003">
    <property type="protein sequence ID" value="TYS63973.1"/>
    <property type="molecule type" value="Genomic_DNA"/>
</dbReference>
<keyword evidence="2" id="KW-0472">Membrane</keyword>
<dbReference type="AlphaFoldDB" id="A0A5D4SL49"/>
<sequence length="91" mass="10048">MKKKSPYKLMLINMLVFTLILVNIVMWPKIISYLNPEEERVEVTAAGSAAGKDQSTAESSSEDETAAGEEQKDSSGDPAQDKDIFKIVEIK</sequence>
<gene>
    <name evidence="3" type="ORF">FZD47_10750</name>
</gene>
<evidence type="ECO:0000256" key="1">
    <source>
        <dbReference type="SAM" id="MobiDB-lite"/>
    </source>
</evidence>
<keyword evidence="2" id="KW-0812">Transmembrane</keyword>
<reference evidence="3 4" key="1">
    <citation type="submission" date="2019-08" db="EMBL/GenBank/DDBJ databases">
        <title>Bacillus genomes from the desert of Cuatro Cienegas, Coahuila.</title>
        <authorList>
            <person name="Olmedo-Alvarez G."/>
        </authorList>
    </citation>
    <scope>NUCLEOTIDE SEQUENCE [LARGE SCALE GENOMIC DNA]</scope>
    <source>
        <strain evidence="3 4">CH37_1T</strain>
    </source>
</reference>